<accession>A0A0J1JPX0</accession>
<dbReference type="InterPro" id="IPR015003">
    <property type="entry name" value="DUF1853"/>
</dbReference>
<evidence type="ECO:0008006" key="4">
    <source>
        <dbReference type="Google" id="ProtNLM"/>
    </source>
</evidence>
<dbReference type="STRING" id="320778.ABT57_23865"/>
<evidence type="ECO:0000313" key="2">
    <source>
        <dbReference type="EMBL" id="KLV04282.1"/>
    </source>
</evidence>
<evidence type="ECO:0000256" key="1">
    <source>
        <dbReference type="SAM" id="MobiDB-lite"/>
    </source>
</evidence>
<feature type="region of interest" description="Disordered" evidence="1">
    <location>
        <begin position="1"/>
        <end position="20"/>
    </location>
</feature>
<dbReference type="OrthoDB" id="378654at2"/>
<name>A0A0J1JPX0_9GAMM</name>
<evidence type="ECO:0000313" key="3">
    <source>
        <dbReference type="Proteomes" id="UP000035909"/>
    </source>
</evidence>
<gene>
    <name evidence="2" type="ORF">ABT57_23865</name>
</gene>
<proteinExistence type="predicted"/>
<protein>
    <recommendedName>
        <fullName evidence="4">DUF1853 family protein</fullName>
    </recommendedName>
</protein>
<keyword evidence="3" id="KW-1185">Reference proteome</keyword>
<dbReference type="AlphaFoldDB" id="A0A0J1JPX0"/>
<dbReference type="RefSeq" id="WP_047887770.1">
    <property type="nucleotide sequence ID" value="NZ_LDOU01000035.1"/>
</dbReference>
<organism evidence="2 3">
    <name type="scientific">Photobacterium ganghwense</name>
    <dbReference type="NCBI Taxonomy" id="320778"/>
    <lineage>
        <taxon>Bacteria</taxon>
        <taxon>Pseudomonadati</taxon>
        <taxon>Pseudomonadota</taxon>
        <taxon>Gammaproteobacteria</taxon>
        <taxon>Vibrionales</taxon>
        <taxon>Vibrionaceae</taxon>
        <taxon>Photobacterium</taxon>
    </lineage>
</organism>
<comment type="caution">
    <text evidence="2">The sequence shown here is derived from an EMBL/GenBank/DDBJ whole genome shotgun (WGS) entry which is preliminary data.</text>
</comment>
<dbReference type="PATRIC" id="fig|320778.3.peg.5104"/>
<reference evidence="2 3" key="1">
    <citation type="submission" date="2015-05" db="EMBL/GenBank/DDBJ databases">
        <title>Photobacterium galathea sp. nov.</title>
        <authorList>
            <person name="Machado H."/>
            <person name="Gram L."/>
        </authorList>
    </citation>
    <scope>NUCLEOTIDE SEQUENCE [LARGE SCALE GENOMIC DNA]</scope>
    <source>
        <strain evidence="2 3">DSM 22954</strain>
    </source>
</reference>
<dbReference type="Pfam" id="PF08907">
    <property type="entry name" value="DUF1853"/>
    <property type="match status" value="1"/>
</dbReference>
<dbReference type="EMBL" id="LDOU01000035">
    <property type="protein sequence ID" value="KLV04282.1"/>
    <property type="molecule type" value="Genomic_DNA"/>
</dbReference>
<sequence>MSSNQLLQNQPLNHKQSSPNPFEAVLHLPPLLTGHDYIIDQDWLAQFRQSANIPADSSYQGNPRLGFYYQWLWQQLILEHPHYDLVAEELQLHDNKQTLGAIDFLVRNLMTGELEHWEVAIKFYLAWEQSWPGPNAKDNLDKKAKRMLEHQLALSDHMAYQQQLSPIFGQVAVRRLIMQGRLFYPEDQTSQGSGISLNPGASIGRWCYSHQLQDKILRPLTKREWIAPPPFSTLATPPLTGVISHPAMAVDAQENLWFVMPDHWPAQQPEHRLGHQMVK</sequence>
<dbReference type="Proteomes" id="UP000035909">
    <property type="component" value="Unassembled WGS sequence"/>
</dbReference>